<evidence type="ECO:0000313" key="3">
    <source>
        <dbReference type="Proteomes" id="UP000294498"/>
    </source>
</evidence>
<feature type="signal peptide" evidence="1">
    <location>
        <begin position="1"/>
        <end position="22"/>
    </location>
</feature>
<proteinExistence type="predicted"/>
<name>A0A4R8DI30_9BACT</name>
<dbReference type="AlphaFoldDB" id="A0A4R8DI30"/>
<dbReference type="RefSeq" id="WP_133999568.1">
    <property type="nucleotide sequence ID" value="NZ_SODV01000002.1"/>
</dbReference>
<dbReference type="Proteomes" id="UP000294498">
    <property type="component" value="Unassembled WGS sequence"/>
</dbReference>
<accession>A0A4R8DI30</accession>
<dbReference type="EMBL" id="SODV01000002">
    <property type="protein sequence ID" value="TDW97399.1"/>
    <property type="molecule type" value="Genomic_DNA"/>
</dbReference>
<protein>
    <recommendedName>
        <fullName evidence="4">Spy/CpxP family protein refolding chaperone</fullName>
    </recommendedName>
</protein>
<feature type="chain" id="PRO_5020648377" description="Spy/CpxP family protein refolding chaperone" evidence="1">
    <location>
        <begin position="23"/>
        <end position="128"/>
    </location>
</feature>
<comment type="caution">
    <text evidence="2">The sequence shown here is derived from an EMBL/GenBank/DDBJ whole genome shotgun (WGS) entry which is preliminary data.</text>
</comment>
<sequence>MKKIIAALSVLILSVCALTASAQNGGGGGDRMAQYRQMLKDSVQLSDTQIDSVMAIRQEMRPQMRDIFQDQSLSQDDKMAKMKALNQQADARYAKFLTADQIAKLDAMQQRMMGRMRQRQQGGGGGNR</sequence>
<keyword evidence="3" id="KW-1185">Reference proteome</keyword>
<dbReference type="OrthoDB" id="798005at2"/>
<evidence type="ECO:0000313" key="2">
    <source>
        <dbReference type="EMBL" id="TDW97399.1"/>
    </source>
</evidence>
<keyword evidence="1" id="KW-0732">Signal</keyword>
<evidence type="ECO:0008006" key="4">
    <source>
        <dbReference type="Google" id="ProtNLM"/>
    </source>
</evidence>
<gene>
    <name evidence="2" type="ORF">EDB95_5247</name>
</gene>
<reference evidence="2 3" key="1">
    <citation type="submission" date="2019-03" db="EMBL/GenBank/DDBJ databases">
        <title>Genomic Encyclopedia of Type Strains, Phase IV (KMG-IV): sequencing the most valuable type-strain genomes for metagenomic binning, comparative biology and taxonomic classification.</title>
        <authorList>
            <person name="Goeker M."/>
        </authorList>
    </citation>
    <scope>NUCLEOTIDE SEQUENCE [LARGE SCALE GENOMIC DNA]</scope>
    <source>
        <strain evidence="2 3">DSM 100059</strain>
    </source>
</reference>
<organism evidence="2 3">
    <name type="scientific">Dinghuibacter silviterrae</name>
    <dbReference type="NCBI Taxonomy" id="1539049"/>
    <lineage>
        <taxon>Bacteria</taxon>
        <taxon>Pseudomonadati</taxon>
        <taxon>Bacteroidota</taxon>
        <taxon>Chitinophagia</taxon>
        <taxon>Chitinophagales</taxon>
        <taxon>Chitinophagaceae</taxon>
        <taxon>Dinghuibacter</taxon>
    </lineage>
</organism>
<evidence type="ECO:0000256" key="1">
    <source>
        <dbReference type="SAM" id="SignalP"/>
    </source>
</evidence>